<name>A0A4V4J8Y6_AURPU</name>
<reference evidence="2 3" key="1">
    <citation type="submission" date="2018-10" db="EMBL/GenBank/DDBJ databases">
        <title>Fifty Aureobasidium pullulans genomes reveal a recombining polyextremotolerant generalist.</title>
        <authorList>
            <person name="Gostincar C."/>
            <person name="Turk M."/>
            <person name="Zajc J."/>
            <person name="Gunde-Cimerman N."/>
        </authorList>
    </citation>
    <scope>NUCLEOTIDE SEQUENCE [LARGE SCALE GENOMIC DNA]</scope>
    <source>
        <strain evidence="2 3">EXF-9785</strain>
    </source>
</reference>
<dbReference type="Proteomes" id="UP000308953">
    <property type="component" value="Unassembled WGS sequence"/>
</dbReference>
<keyword evidence="1" id="KW-0812">Transmembrane</keyword>
<keyword evidence="1" id="KW-1133">Transmembrane helix</keyword>
<dbReference type="EMBL" id="QZAV01000028">
    <property type="protein sequence ID" value="THX41868.1"/>
    <property type="molecule type" value="Genomic_DNA"/>
</dbReference>
<sequence>MPDTIVSARAAPASDELLRVLRGYWSTCNSLVERTKKNLYTTNSYLASDLGRVTYSLNCAKYCLTSLERDANIRTLNVNATATLRRAELQSLKAIRDLESIIRPVKDEWTEVSEDTSRQISAIAWELHRQYIDMWLIKEISKLTSGSRTPSEAFRVGLKNRQSVTAMINKISRDRRQGTKEMMEQCGSLVLADDLSSDSSAGLPTPSEGWSEVHQVHGQEALAEDEKSGRLMTGINLAYREGLVVGYLELLDTRHTGLETRAPSHLADSPGRLLLRNACKVLANEVASTAGTEDGEPLSEKKKVDTTSDDIIEAMSASITHRDIATLIFHWTTLEKINGFSRVTELAKPAKSSNTSNSISRLEQRALMLFIIVMVLRWGLSFTGFSVVRQGRSRVGTARCSD</sequence>
<organism evidence="2 3">
    <name type="scientific">Aureobasidium pullulans</name>
    <name type="common">Black yeast</name>
    <name type="synonym">Pullularia pullulans</name>
    <dbReference type="NCBI Taxonomy" id="5580"/>
    <lineage>
        <taxon>Eukaryota</taxon>
        <taxon>Fungi</taxon>
        <taxon>Dikarya</taxon>
        <taxon>Ascomycota</taxon>
        <taxon>Pezizomycotina</taxon>
        <taxon>Dothideomycetes</taxon>
        <taxon>Dothideomycetidae</taxon>
        <taxon>Dothideales</taxon>
        <taxon>Saccotheciaceae</taxon>
        <taxon>Aureobasidium</taxon>
    </lineage>
</organism>
<proteinExistence type="predicted"/>
<evidence type="ECO:0000256" key="1">
    <source>
        <dbReference type="SAM" id="Phobius"/>
    </source>
</evidence>
<accession>A0A4V4J8Y6</accession>
<keyword evidence="1" id="KW-0472">Membrane</keyword>
<dbReference type="AlphaFoldDB" id="A0A4V4J8Y6"/>
<comment type="caution">
    <text evidence="2">The sequence shown here is derived from an EMBL/GenBank/DDBJ whole genome shotgun (WGS) entry which is preliminary data.</text>
</comment>
<evidence type="ECO:0000313" key="3">
    <source>
        <dbReference type="Proteomes" id="UP000308953"/>
    </source>
</evidence>
<evidence type="ECO:0000313" key="2">
    <source>
        <dbReference type="EMBL" id="THX41868.1"/>
    </source>
</evidence>
<feature type="transmembrane region" description="Helical" evidence="1">
    <location>
        <begin position="366"/>
        <end position="388"/>
    </location>
</feature>
<protein>
    <submittedName>
        <fullName evidence="2">Uncharacterized protein</fullName>
    </submittedName>
</protein>
<gene>
    <name evidence="2" type="ORF">D6D10_02370</name>
</gene>